<dbReference type="InterPro" id="IPR040442">
    <property type="entry name" value="Pyrv_kinase-like_dom_sf"/>
</dbReference>
<evidence type="ECO:0000313" key="2">
    <source>
        <dbReference type="Proteomes" id="UP001206639"/>
    </source>
</evidence>
<keyword evidence="2" id="KW-1185">Reference proteome</keyword>
<accession>A0ABT2MC55</accession>
<dbReference type="CDD" id="cd00377">
    <property type="entry name" value="ICL_PEPM"/>
    <property type="match status" value="1"/>
</dbReference>
<dbReference type="Gene3D" id="6.10.250.2750">
    <property type="match status" value="1"/>
</dbReference>
<dbReference type="Proteomes" id="UP001206639">
    <property type="component" value="Unassembled WGS sequence"/>
</dbReference>
<dbReference type="Pfam" id="PF13714">
    <property type="entry name" value="PEP_mutase"/>
    <property type="match status" value="1"/>
</dbReference>
<protein>
    <submittedName>
        <fullName evidence="1">Isocitrate lyase/phosphoenolpyruvate mutase family protein</fullName>
    </submittedName>
</protein>
<dbReference type="Gene3D" id="3.20.20.60">
    <property type="entry name" value="Phosphoenolpyruvate-binding domains"/>
    <property type="match status" value="1"/>
</dbReference>
<evidence type="ECO:0000313" key="1">
    <source>
        <dbReference type="EMBL" id="MCT7659849.1"/>
    </source>
</evidence>
<name>A0ABT2MC55_9MYCO</name>
<dbReference type="SUPFAM" id="SSF51621">
    <property type="entry name" value="Phosphoenolpyruvate/pyruvate domain"/>
    <property type="match status" value="1"/>
</dbReference>
<dbReference type="PANTHER" id="PTHR42905">
    <property type="entry name" value="PHOSPHOENOLPYRUVATE CARBOXYLASE"/>
    <property type="match status" value="1"/>
</dbReference>
<dbReference type="InterPro" id="IPR015813">
    <property type="entry name" value="Pyrv/PenolPyrv_kinase-like_dom"/>
</dbReference>
<proteinExistence type="predicted"/>
<dbReference type="RefSeq" id="WP_260993863.1">
    <property type="nucleotide sequence ID" value="NZ_JAODWD010000003.1"/>
</dbReference>
<comment type="caution">
    <text evidence="1">The sequence shown here is derived from an EMBL/GenBank/DDBJ whole genome shotgun (WGS) entry which is preliminary data.</text>
</comment>
<keyword evidence="1" id="KW-0456">Lyase</keyword>
<dbReference type="InterPro" id="IPR039556">
    <property type="entry name" value="ICL/PEPM"/>
</dbReference>
<reference evidence="2" key="1">
    <citation type="submission" date="2023-07" db="EMBL/GenBank/DDBJ databases">
        <authorList>
            <person name="Deng Y."/>
            <person name="Zhang Y.-Q."/>
        </authorList>
    </citation>
    <scope>NUCLEOTIDE SEQUENCE [LARGE SCALE GENOMIC DNA]</scope>
    <source>
        <strain evidence="2">CPCC 205710</strain>
    </source>
</reference>
<organism evidence="1 2">
    <name type="scientific">Mycobacterium deserti</name>
    <dbReference type="NCBI Taxonomy" id="2978347"/>
    <lineage>
        <taxon>Bacteria</taxon>
        <taxon>Bacillati</taxon>
        <taxon>Actinomycetota</taxon>
        <taxon>Actinomycetes</taxon>
        <taxon>Mycobacteriales</taxon>
        <taxon>Mycobacteriaceae</taxon>
        <taxon>Mycobacterium</taxon>
    </lineage>
</organism>
<sequence>MTFRRLHEQGCFVIPNPWDAGTAVALAGMGFRALATTSAGACFARGLPDTPTALGVDDVLDNIAEIVAATDLPVNADFQAGYADDLDGLAANIARCVDAGVAGLSIEDATGRPGDPLFPVSVAVERIRAARAAIDGSGADVLLTARAECFLYGQPDPLREAISRLQAFAEAGADVLYAPGLRTRDDIATLVDAVRPYPVNVLTASDTGLRVDDLAELGVRRVSLGSALSRVAWGAFLAASREVAEQGSFAGLASAAPFGELNGLFAG</sequence>
<dbReference type="PANTHER" id="PTHR42905:SF16">
    <property type="entry name" value="CARBOXYPHOSPHONOENOLPYRUVATE PHOSPHONOMUTASE-LIKE PROTEIN (AFU_ORTHOLOGUE AFUA_5G07230)"/>
    <property type="match status" value="1"/>
</dbReference>
<gene>
    <name evidence="1" type="ORF">N4S67_15625</name>
</gene>
<dbReference type="GO" id="GO:0016829">
    <property type="term" value="F:lyase activity"/>
    <property type="evidence" value="ECO:0007669"/>
    <property type="project" value="UniProtKB-KW"/>
</dbReference>
<dbReference type="EMBL" id="JAODWD010000003">
    <property type="protein sequence ID" value="MCT7659849.1"/>
    <property type="molecule type" value="Genomic_DNA"/>
</dbReference>